<comment type="subcellular location">
    <subcellularLocation>
        <location evidence="1">Plastid</location>
        <location evidence="1">Chloroplast</location>
    </subcellularLocation>
</comment>
<keyword evidence="10" id="KW-0560">Oxidoreductase</keyword>
<evidence type="ECO:0000256" key="6">
    <source>
        <dbReference type="ARBA" id="ARBA00022617"/>
    </source>
</evidence>
<dbReference type="InterPro" id="IPR016053">
    <property type="entry name" value="Haem_Oase-like"/>
</dbReference>
<accession>A0ABP1GC17</accession>
<name>A0ABP1GC17_9CHLO</name>
<keyword evidence="4" id="KW-0150">Chloroplast</keyword>
<evidence type="ECO:0000313" key="13">
    <source>
        <dbReference type="EMBL" id="CAL5228825.1"/>
    </source>
</evidence>
<dbReference type="CDD" id="cd19165">
    <property type="entry name" value="HemeO"/>
    <property type="match status" value="1"/>
</dbReference>
<keyword evidence="7" id="KW-0934">Plastid</keyword>
<dbReference type="SUPFAM" id="SSF48613">
    <property type="entry name" value="Heme oxygenase-like"/>
    <property type="match status" value="1"/>
</dbReference>
<evidence type="ECO:0000256" key="9">
    <source>
        <dbReference type="ARBA" id="ARBA00022946"/>
    </source>
</evidence>
<keyword evidence="14" id="KW-1185">Reference proteome</keyword>
<dbReference type="PANTHER" id="PTHR35703:SF2">
    <property type="entry name" value="HEME OXYGENASE 1, CHLOROPLASTIC-RELATED"/>
    <property type="match status" value="1"/>
</dbReference>
<dbReference type="Proteomes" id="UP001497392">
    <property type="component" value="Unassembled WGS sequence"/>
</dbReference>
<dbReference type="InterPro" id="IPR016951">
    <property type="entry name" value="Haem_Oase_decyc_pln"/>
</dbReference>
<keyword evidence="11" id="KW-0408">Iron</keyword>
<dbReference type="InterPro" id="IPR016084">
    <property type="entry name" value="Haem_Oase-like_multi-hlx"/>
</dbReference>
<dbReference type="Gene3D" id="1.20.910.10">
    <property type="entry name" value="Heme oxygenase-like"/>
    <property type="match status" value="1"/>
</dbReference>
<evidence type="ECO:0000256" key="12">
    <source>
        <dbReference type="SAM" id="MobiDB-lite"/>
    </source>
</evidence>
<proteinExistence type="inferred from homology"/>
<keyword evidence="5" id="KW-0602">Photosynthesis</keyword>
<sequence>MRCVAAAPSTVDSKPRPGEKKGFVEEMRFVAMRLHTRDQAPKEGEREAAEQAWKQWQPSREGYLRFLTESKEVYETLEGIVAEAHHPDYARFQNTGLERSAGLAEDIAWMQQEYSLAPAKPSEDGPGQVYSRLLRQLADEDPPVFLCHFYNIYFAHTAGGRMIGTKVASMILDSRQLNFYKYNGDHKPMLEGVREQLNETAEGWSREEKDRCLNETQKSFKYSGDLLRCITQPL</sequence>
<evidence type="ECO:0000256" key="5">
    <source>
        <dbReference type="ARBA" id="ARBA00022531"/>
    </source>
</evidence>
<dbReference type="Pfam" id="PF01126">
    <property type="entry name" value="Heme_oxygenase"/>
    <property type="match status" value="1"/>
</dbReference>
<reference evidence="13 14" key="1">
    <citation type="submission" date="2024-06" db="EMBL/GenBank/DDBJ databases">
        <authorList>
            <person name="Kraege A."/>
            <person name="Thomma B."/>
        </authorList>
    </citation>
    <scope>NUCLEOTIDE SEQUENCE [LARGE SCALE GENOMIC DNA]</scope>
</reference>
<evidence type="ECO:0000256" key="1">
    <source>
        <dbReference type="ARBA" id="ARBA00004229"/>
    </source>
</evidence>
<feature type="region of interest" description="Disordered" evidence="12">
    <location>
        <begin position="1"/>
        <end position="20"/>
    </location>
</feature>
<dbReference type="InterPro" id="IPR002051">
    <property type="entry name" value="Haem_Oase"/>
</dbReference>
<dbReference type="PANTHER" id="PTHR35703">
    <property type="entry name" value="HEME OXYGENASE 1, CHLOROPLASTIC-RELATED"/>
    <property type="match status" value="1"/>
</dbReference>
<gene>
    <name evidence="13" type="primary">g12026</name>
    <name evidence="13" type="ORF">VP750_LOCUS10731</name>
</gene>
<evidence type="ECO:0000256" key="7">
    <source>
        <dbReference type="ARBA" id="ARBA00022640"/>
    </source>
</evidence>
<dbReference type="EC" id="1.14.14.18" evidence="3"/>
<evidence type="ECO:0000256" key="11">
    <source>
        <dbReference type="ARBA" id="ARBA00023004"/>
    </source>
</evidence>
<organism evidence="13 14">
    <name type="scientific">Coccomyxa viridis</name>
    <dbReference type="NCBI Taxonomy" id="1274662"/>
    <lineage>
        <taxon>Eukaryota</taxon>
        <taxon>Viridiplantae</taxon>
        <taxon>Chlorophyta</taxon>
        <taxon>core chlorophytes</taxon>
        <taxon>Trebouxiophyceae</taxon>
        <taxon>Trebouxiophyceae incertae sedis</taxon>
        <taxon>Coccomyxaceae</taxon>
        <taxon>Coccomyxa</taxon>
    </lineage>
</organism>
<evidence type="ECO:0000256" key="4">
    <source>
        <dbReference type="ARBA" id="ARBA00022528"/>
    </source>
</evidence>
<evidence type="ECO:0000313" key="14">
    <source>
        <dbReference type="Proteomes" id="UP001497392"/>
    </source>
</evidence>
<keyword evidence="8" id="KW-0479">Metal-binding</keyword>
<comment type="similarity">
    <text evidence="2">Belongs to the heme oxygenase family.</text>
</comment>
<dbReference type="EMBL" id="CAXHTA020000019">
    <property type="protein sequence ID" value="CAL5228825.1"/>
    <property type="molecule type" value="Genomic_DNA"/>
</dbReference>
<comment type="caution">
    <text evidence="13">The sequence shown here is derived from an EMBL/GenBank/DDBJ whole genome shotgun (WGS) entry which is preliminary data.</text>
</comment>
<evidence type="ECO:0000256" key="3">
    <source>
        <dbReference type="ARBA" id="ARBA00012360"/>
    </source>
</evidence>
<keyword evidence="9" id="KW-0809">Transit peptide</keyword>
<keyword evidence="6" id="KW-0349">Heme</keyword>
<protein>
    <recommendedName>
        <fullName evidence="3">heme oxygenase (biliverdin-producing)</fullName>
        <ecNumber evidence="3">1.14.14.18</ecNumber>
    </recommendedName>
</protein>
<evidence type="ECO:0000256" key="8">
    <source>
        <dbReference type="ARBA" id="ARBA00022723"/>
    </source>
</evidence>
<evidence type="ECO:0000256" key="2">
    <source>
        <dbReference type="ARBA" id="ARBA00006134"/>
    </source>
</evidence>
<evidence type="ECO:0000256" key="10">
    <source>
        <dbReference type="ARBA" id="ARBA00023002"/>
    </source>
</evidence>